<reference evidence="2" key="2">
    <citation type="submission" date="2025-08" db="UniProtKB">
        <authorList>
            <consortium name="RefSeq"/>
        </authorList>
    </citation>
    <scope>IDENTIFICATION</scope>
    <source>
        <tissue evidence="2">Leaf</tissue>
    </source>
</reference>
<evidence type="ECO:0000313" key="1">
    <source>
        <dbReference type="Proteomes" id="UP000790787"/>
    </source>
</evidence>
<gene>
    <name evidence="2" type="primary">LOC142174498</name>
</gene>
<accession>A0AC58TGQ3</accession>
<keyword evidence="1" id="KW-1185">Reference proteome</keyword>
<reference evidence="1" key="1">
    <citation type="journal article" date="2014" name="Nat. Commun.">
        <title>The tobacco genome sequence and its comparison with those of tomato and potato.</title>
        <authorList>
            <person name="Sierro N."/>
            <person name="Battey J.N."/>
            <person name="Ouadi S."/>
            <person name="Bakaher N."/>
            <person name="Bovet L."/>
            <person name="Willig A."/>
            <person name="Goepfert S."/>
            <person name="Peitsch M.C."/>
            <person name="Ivanov N.V."/>
        </authorList>
    </citation>
    <scope>NUCLEOTIDE SEQUENCE [LARGE SCALE GENOMIC DNA]</scope>
</reference>
<name>A0AC58TGQ3_TOBAC</name>
<evidence type="ECO:0000313" key="2">
    <source>
        <dbReference type="RefSeq" id="XP_075096405.1"/>
    </source>
</evidence>
<proteinExistence type="predicted"/>
<protein>
    <submittedName>
        <fullName evidence="2">Pentatricopeptide repeat-containing protein At1g59720, chloroplastic/mitochondrial-like</fullName>
    </submittedName>
</protein>
<sequence length="142" mass="15861">MSNSQSAPQHIDNDLGHHGENENIAPGNIVPPAGLDGIPDVYAIDRNLQVFGVIEERLNLAGYVPDLSQASMVDELDNGKRRSLKLHSERLAIAYGLLKLKPRTPISIFKNLRICSDCHNVTKLISKVFDVEIIVRDRVRFH</sequence>
<dbReference type="RefSeq" id="XP_075096405.1">
    <property type="nucleotide sequence ID" value="XM_075240304.1"/>
</dbReference>
<organism evidence="1 2">
    <name type="scientific">Nicotiana tabacum</name>
    <name type="common">Common tobacco</name>
    <dbReference type="NCBI Taxonomy" id="4097"/>
    <lineage>
        <taxon>Eukaryota</taxon>
        <taxon>Viridiplantae</taxon>
        <taxon>Streptophyta</taxon>
        <taxon>Embryophyta</taxon>
        <taxon>Tracheophyta</taxon>
        <taxon>Spermatophyta</taxon>
        <taxon>Magnoliopsida</taxon>
        <taxon>eudicotyledons</taxon>
        <taxon>Gunneridae</taxon>
        <taxon>Pentapetalae</taxon>
        <taxon>asterids</taxon>
        <taxon>lamiids</taxon>
        <taxon>Solanales</taxon>
        <taxon>Solanaceae</taxon>
        <taxon>Nicotianoideae</taxon>
        <taxon>Nicotianeae</taxon>
        <taxon>Nicotiana</taxon>
    </lineage>
</organism>
<dbReference type="Proteomes" id="UP000790787">
    <property type="component" value="Chromosome 20"/>
</dbReference>